<feature type="region of interest" description="Disordered" evidence="1">
    <location>
        <begin position="560"/>
        <end position="622"/>
    </location>
</feature>
<proteinExistence type="predicted"/>
<feature type="compositionally biased region" description="Low complexity" evidence="1">
    <location>
        <begin position="578"/>
        <end position="587"/>
    </location>
</feature>
<dbReference type="STRING" id="245187.SAMN04488003_11288"/>
<evidence type="ECO:0000313" key="2">
    <source>
        <dbReference type="EMBL" id="SEN28204.1"/>
    </source>
</evidence>
<evidence type="ECO:0000313" key="3">
    <source>
        <dbReference type="Proteomes" id="UP000199585"/>
    </source>
</evidence>
<protein>
    <submittedName>
        <fullName evidence="2">Uncharacterized protein</fullName>
    </submittedName>
</protein>
<dbReference type="EMBL" id="FOCI01000012">
    <property type="protein sequence ID" value="SEN28204.1"/>
    <property type="molecule type" value="Genomic_DNA"/>
</dbReference>
<name>A0A1H8F9T3_9RHOB</name>
<feature type="compositionally biased region" description="Basic and acidic residues" evidence="1">
    <location>
        <begin position="349"/>
        <end position="358"/>
    </location>
</feature>
<dbReference type="Proteomes" id="UP000199585">
    <property type="component" value="Unassembled WGS sequence"/>
</dbReference>
<accession>A0A1H8F9T3</accession>
<feature type="compositionally biased region" description="Basic and acidic residues" evidence="1">
    <location>
        <begin position="259"/>
        <end position="276"/>
    </location>
</feature>
<feature type="compositionally biased region" description="Basic and acidic residues" evidence="1">
    <location>
        <begin position="324"/>
        <end position="340"/>
    </location>
</feature>
<dbReference type="AlphaFoldDB" id="A0A1H8F9T3"/>
<feature type="region of interest" description="Disordered" evidence="1">
    <location>
        <begin position="258"/>
        <end position="387"/>
    </location>
</feature>
<sequence>MRARRRARYCRTDHATGQYRYPCADPVEQPRHGPLHCPQDRQCRPDQRKRVRGRKVDRLPCRIETALELLQSVVAATDPAAGSGRGHRGGQVHPPDARLRCDSDGRGNGCLHLARRQAVVVTDQVLAPVLLPGHDADVTPQDAVGVDAEDGLIVHRTGHRAAHRKAPRAAVRARPCAGDQGHVAGVFAVADRCDMDTGGGGLSRLAPQACAGGRVPAPCDGVEGGARGDVHHRPVDPPRGGNGPCVAFAARHPRQRWRHLSDHGPDDHAAGQRTTHEGVTVTVVPNAGGLTLQRQQRRGGPHRPRRMARGQRPRQHNAVQGHRTGQDRGDQAERQLRGQEHLCGGRQSRQHDHVEGPPHRHVAGRPRTPCQHRNRQHQSSRQVSRCQHDKDACRAHAVHRRPSHGWTTAAHDMSAARQAAARRDGHAARDRDPCCGADGWQVRRDLSALCDPPHRRACDQCPDHGYSRRGQRRQAGDILRAARAVQHPPPHHTGDKRVGAPQLCPSTSATRPVLRAICAGISMCDSCRHARSACPAAITAPASSRVAQIQRQTAIPLWPRGAVRPASGGSDHAPQISTPVPAQTATRPARRRKRSDAPPRGTRRVRPCQSQGRPCHTGSLGGVRAGFRTLRHGGSLGGHRGHAYGMSHERDVSGGAVPMTLRAMTVRATRAGRPATGDA</sequence>
<feature type="compositionally biased region" description="Basic residues" evidence="1">
    <location>
        <begin position="359"/>
        <end position="378"/>
    </location>
</feature>
<gene>
    <name evidence="2" type="ORF">SAMN04488003_11288</name>
</gene>
<organism evidence="2 3">
    <name type="scientific">Loktanella fryxellensis</name>
    <dbReference type="NCBI Taxonomy" id="245187"/>
    <lineage>
        <taxon>Bacteria</taxon>
        <taxon>Pseudomonadati</taxon>
        <taxon>Pseudomonadota</taxon>
        <taxon>Alphaproteobacteria</taxon>
        <taxon>Rhodobacterales</taxon>
        <taxon>Roseobacteraceae</taxon>
        <taxon>Loktanella</taxon>
    </lineage>
</organism>
<feature type="compositionally biased region" description="Basic residues" evidence="1">
    <location>
        <begin position="295"/>
        <end position="315"/>
    </location>
</feature>
<feature type="region of interest" description="Disordered" evidence="1">
    <location>
        <begin position="31"/>
        <end position="51"/>
    </location>
</feature>
<keyword evidence="3" id="KW-1185">Reference proteome</keyword>
<feature type="compositionally biased region" description="Basic and acidic residues" evidence="1">
    <location>
        <begin position="38"/>
        <end position="51"/>
    </location>
</feature>
<evidence type="ECO:0000256" key="1">
    <source>
        <dbReference type="SAM" id="MobiDB-lite"/>
    </source>
</evidence>
<reference evidence="2 3" key="1">
    <citation type="submission" date="2016-10" db="EMBL/GenBank/DDBJ databases">
        <authorList>
            <person name="de Groot N.N."/>
        </authorList>
    </citation>
    <scope>NUCLEOTIDE SEQUENCE [LARGE SCALE GENOMIC DNA]</scope>
    <source>
        <strain evidence="2 3">DSM 16213</strain>
    </source>
</reference>